<dbReference type="FunCoup" id="W5JUC2">
    <property type="interactions" value="1"/>
</dbReference>
<proteinExistence type="predicted"/>
<dbReference type="FunFam" id="1.10.720.40:FF:000001">
    <property type="entry name" value="LEM domain containing 2, isoform CRA_a"/>
    <property type="match status" value="1"/>
</dbReference>
<evidence type="ECO:0000256" key="2">
    <source>
        <dbReference type="SAM" id="Phobius"/>
    </source>
</evidence>
<dbReference type="HOGENOM" id="CLU_593429_0_0_1"/>
<feature type="domain" description="LEM" evidence="3">
    <location>
        <begin position="2"/>
        <end position="46"/>
    </location>
</feature>
<feature type="region of interest" description="Disordered" evidence="1">
    <location>
        <begin position="64"/>
        <end position="92"/>
    </location>
</feature>
<gene>
    <name evidence="4" type="ORF">AND_000240</name>
</gene>
<dbReference type="AlphaFoldDB" id="W5JUC2"/>
<dbReference type="Pfam" id="PF03020">
    <property type="entry name" value="LEM"/>
    <property type="match status" value="1"/>
</dbReference>
<keyword evidence="2" id="KW-0812">Transmembrane</keyword>
<evidence type="ECO:0000256" key="1">
    <source>
        <dbReference type="SAM" id="MobiDB-lite"/>
    </source>
</evidence>
<accession>W5JUC2</accession>
<dbReference type="SUPFAM" id="SSF63451">
    <property type="entry name" value="LEM domain"/>
    <property type="match status" value="1"/>
</dbReference>
<dbReference type="EnsemblMetazoa" id="ADAC000240-RA">
    <property type="protein sequence ID" value="ADAC000240-PA"/>
    <property type="gene ID" value="ADAC000240"/>
</dbReference>
<feature type="region of interest" description="Disordered" evidence="1">
    <location>
        <begin position="272"/>
        <end position="328"/>
    </location>
</feature>
<evidence type="ECO:0000313" key="6">
    <source>
        <dbReference type="Proteomes" id="UP000000673"/>
    </source>
</evidence>
<dbReference type="Gene3D" id="1.10.720.40">
    <property type="match status" value="1"/>
</dbReference>
<evidence type="ECO:0000313" key="4">
    <source>
        <dbReference type="EMBL" id="ETN67932.1"/>
    </source>
</evidence>
<evidence type="ECO:0000259" key="3">
    <source>
        <dbReference type="PROSITE" id="PS50954"/>
    </source>
</evidence>
<dbReference type="SMART" id="SM00540">
    <property type="entry name" value="LEM"/>
    <property type="match status" value="1"/>
</dbReference>
<dbReference type="PROSITE" id="PS50954">
    <property type="entry name" value="LEM"/>
    <property type="match status" value="1"/>
</dbReference>
<dbReference type="VEuPathDB" id="VectorBase:ADAR2_003729"/>
<feature type="compositionally biased region" description="Polar residues" evidence="1">
    <location>
        <begin position="302"/>
        <end position="312"/>
    </location>
</feature>
<feature type="transmembrane region" description="Helical" evidence="2">
    <location>
        <begin position="442"/>
        <end position="460"/>
    </location>
</feature>
<name>W5JUC2_ANODA</name>
<dbReference type="InterPro" id="IPR011015">
    <property type="entry name" value="LEM/LEM-like_dom_sf"/>
</dbReference>
<dbReference type="InterPro" id="IPR003887">
    <property type="entry name" value="LEM_dom"/>
</dbReference>
<reference evidence="4 6" key="1">
    <citation type="journal article" date="2010" name="BMC Genomics">
        <title>Combination of measures distinguishes pre-miRNAs from other stem-loops in the genome of the newly sequenced Anopheles darlingi.</title>
        <authorList>
            <person name="Mendes N.D."/>
            <person name="Freitas A.T."/>
            <person name="Vasconcelos A.T."/>
            <person name="Sagot M.F."/>
        </authorList>
    </citation>
    <scope>NUCLEOTIDE SEQUENCE</scope>
</reference>
<keyword evidence="2" id="KW-0472">Membrane</keyword>
<dbReference type="CDD" id="cd12934">
    <property type="entry name" value="LEM"/>
    <property type="match status" value="1"/>
</dbReference>
<keyword evidence="6" id="KW-1185">Reference proteome</keyword>
<sequence length="461" mass="50332">MEANLDELTNEELRLQLLKHGMANLPVTSTTRKVLLKKLKNHLETSAGTGTPAKGRRETINVARYSSDEDSNESVNTVAKKTPAKKDAASNRRATFAGVAPKPTKPVPAPAQPTVKKLPEVTVNAEAEPEFASKRKSGRITPVKGRLGSDSARSSTPVKLNSAAVAALLEDSDEDMIPLTQLSRRDRKSKSPSLTRADMVTTSYIHQQVPEQPPILEEMEVDTEKSELETIVLDGEDDVEIVEAPFQLPAASAAPSVVKEALYNRTTSATVAGGSHRTYDSSAARRTTSEDQYSDLSHFKPRSTSSVSGTMASTRPIPNITSSSSSSYRTSITTTATVRDDPPFNPSDSPYLSEFTKRLSRLRAETVPLGDGGGIRESPSRRTTMHVGDPELVKMRLRYPDEAKPTRYSSIASTNTAGVNTIRATARQSLLALDQKYAIKKIFYTIMVLLVVIFLFVFFFL</sequence>
<dbReference type="OMA" id="EPRRPTY"/>
<evidence type="ECO:0000313" key="5">
    <source>
        <dbReference type="EnsemblMetazoa" id="ADAC000240-PA"/>
    </source>
</evidence>
<organism evidence="4">
    <name type="scientific">Anopheles darlingi</name>
    <name type="common">Mosquito</name>
    <dbReference type="NCBI Taxonomy" id="43151"/>
    <lineage>
        <taxon>Eukaryota</taxon>
        <taxon>Metazoa</taxon>
        <taxon>Ecdysozoa</taxon>
        <taxon>Arthropoda</taxon>
        <taxon>Hexapoda</taxon>
        <taxon>Insecta</taxon>
        <taxon>Pterygota</taxon>
        <taxon>Neoptera</taxon>
        <taxon>Endopterygota</taxon>
        <taxon>Diptera</taxon>
        <taxon>Nematocera</taxon>
        <taxon>Culicoidea</taxon>
        <taxon>Culicidae</taxon>
        <taxon>Anophelinae</taxon>
        <taxon>Anopheles</taxon>
    </lineage>
</organism>
<feature type="compositionally biased region" description="Low complexity" evidence="1">
    <location>
        <begin position="313"/>
        <end position="328"/>
    </location>
</feature>
<dbReference type="VEuPathDB" id="VectorBase:ADAC000240"/>
<feature type="compositionally biased region" description="Polar residues" evidence="1">
    <location>
        <begin position="280"/>
        <end position="295"/>
    </location>
</feature>
<reference evidence="4" key="2">
    <citation type="submission" date="2010-05" db="EMBL/GenBank/DDBJ databases">
        <authorList>
            <person name="Almeida L.G."/>
            <person name="Nicolas M.F."/>
            <person name="Souza R.C."/>
            <person name="Vasconcelos A.T.R."/>
        </authorList>
    </citation>
    <scope>NUCLEOTIDE SEQUENCE</scope>
</reference>
<reference evidence="4" key="3">
    <citation type="journal article" date="2013" name="Nucleic Acids Res.">
        <title>The genome of Anopheles darlingi, the main neotropical malaria vector.</title>
        <authorList>
            <person name="Marinotti O."/>
            <person name="Cerqueira G.C."/>
            <person name="de Almeida L.G."/>
            <person name="Ferro M.I."/>
            <person name="Loreto E.L."/>
            <person name="Zaha A."/>
            <person name="Teixeira S.M."/>
            <person name="Wespiser A.R."/>
            <person name="Almeida E Silva A."/>
            <person name="Schlindwein A.D."/>
            <person name="Pacheco A.C."/>
            <person name="Silva A.L."/>
            <person name="Graveley B.R."/>
            <person name="Walenz B.P."/>
            <person name="Lima Bde A."/>
            <person name="Ribeiro C.A."/>
            <person name="Nunes-Silva C.G."/>
            <person name="de Carvalho C.R."/>
            <person name="Soares C.M."/>
            <person name="de Menezes C.B."/>
            <person name="Matiolli C."/>
            <person name="Caffrey D."/>
            <person name="Araujo D.A."/>
            <person name="de Oliveira D.M."/>
            <person name="Golenbock D."/>
            <person name="Grisard E.C."/>
            <person name="Fantinatti-Garboggini F."/>
            <person name="de Carvalho F.M."/>
            <person name="Barcellos F.G."/>
            <person name="Prosdocimi F."/>
            <person name="May G."/>
            <person name="Azevedo Junior G.M."/>
            <person name="Guimaraes G.M."/>
            <person name="Goldman G.H."/>
            <person name="Padilha I.Q."/>
            <person name="Batista Jda S."/>
            <person name="Ferro J.A."/>
            <person name="Ribeiro J.M."/>
            <person name="Fietto J.L."/>
            <person name="Dabbas K.M."/>
            <person name="Cerdeira L."/>
            <person name="Agnez-Lima L.F."/>
            <person name="Brocchi M."/>
            <person name="de Carvalho M.O."/>
            <person name="Teixeira Mde M."/>
            <person name="Diniz Maia Mde M."/>
            <person name="Goldman M.H."/>
            <person name="Cruz Schneider M.P."/>
            <person name="Felipe M.S."/>
            <person name="Hungria M."/>
            <person name="Nicolas M.F."/>
            <person name="Pereira M."/>
            <person name="Montes M.A."/>
            <person name="Cantao M.E."/>
            <person name="Vincentz M."/>
            <person name="Rafael M.S."/>
            <person name="Silverman N."/>
            <person name="Stoco P.H."/>
            <person name="Souza R.C."/>
            <person name="Vicentini R."/>
            <person name="Gazzinelli R.T."/>
            <person name="Neves Rde O."/>
            <person name="Silva R."/>
            <person name="Astolfi-Filho S."/>
            <person name="Maciel T.E."/>
            <person name="Urmenyi T.P."/>
            <person name="Tadei W.P."/>
            <person name="Camargo E.P."/>
            <person name="de Vasconcelos A.T."/>
        </authorList>
    </citation>
    <scope>NUCLEOTIDE SEQUENCE</scope>
</reference>
<reference evidence="5" key="4">
    <citation type="submission" date="2015-06" db="UniProtKB">
        <authorList>
            <consortium name="EnsemblMetazoa"/>
        </authorList>
    </citation>
    <scope>IDENTIFICATION</scope>
</reference>
<dbReference type="Proteomes" id="UP000000673">
    <property type="component" value="Unassembled WGS sequence"/>
</dbReference>
<dbReference type="EMBL" id="ADMH02000065">
    <property type="protein sequence ID" value="ETN67932.1"/>
    <property type="molecule type" value="Genomic_DNA"/>
</dbReference>
<dbReference type="eggNOG" id="ENOG502TAEI">
    <property type="taxonomic scope" value="Eukaryota"/>
</dbReference>
<protein>
    <recommendedName>
        <fullName evidence="3">LEM domain-containing protein</fullName>
    </recommendedName>
</protein>
<keyword evidence="2" id="KW-1133">Transmembrane helix</keyword>